<name>A0A0L0FKD7_9EUKA</name>
<dbReference type="eggNOG" id="KOG3446">
    <property type="taxonomic scope" value="Eukaryota"/>
</dbReference>
<dbReference type="RefSeq" id="XP_014150395.1">
    <property type="nucleotide sequence ID" value="XM_014294920.1"/>
</dbReference>
<feature type="non-terminal residue" evidence="11">
    <location>
        <position position="1"/>
    </location>
</feature>
<dbReference type="GeneID" id="25911506"/>
<evidence type="ECO:0000256" key="8">
    <source>
        <dbReference type="ARBA" id="ARBA00023128"/>
    </source>
</evidence>
<reference evidence="11 12" key="1">
    <citation type="submission" date="2011-02" db="EMBL/GenBank/DDBJ databases">
        <title>The Genome Sequence of Sphaeroforma arctica JP610.</title>
        <authorList>
            <consortium name="The Broad Institute Genome Sequencing Platform"/>
            <person name="Russ C."/>
            <person name="Cuomo C."/>
            <person name="Young S.K."/>
            <person name="Zeng Q."/>
            <person name="Gargeya S."/>
            <person name="Alvarado L."/>
            <person name="Berlin A."/>
            <person name="Chapman S.B."/>
            <person name="Chen Z."/>
            <person name="Freedman E."/>
            <person name="Gellesch M."/>
            <person name="Goldberg J."/>
            <person name="Griggs A."/>
            <person name="Gujja S."/>
            <person name="Heilman E."/>
            <person name="Heiman D."/>
            <person name="Howarth C."/>
            <person name="Mehta T."/>
            <person name="Neiman D."/>
            <person name="Pearson M."/>
            <person name="Roberts A."/>
            <person name="Saif S."/>
            <person name="Shea T."/>
            <person name="Shenoy N."/>
            <person name="Sisk P."/>
            <person name="Stolte C."/>
            <person name="Sykes S."/>
            <person name="White J."/>
            <person name="Yandava C."/>
            <person name="Burger G."/>
            <person name="Gray M.W."/>
            <person name="Holland P.W.H."/>
            <person name="King N."/>
            <person name="Lang F.B.F."/>
            <person name="Roger A.J."/>
            <person name="Ruiz-Trillo I."/>
            <person name="Haas B."/>
            <person name="Nusbaum C."/>
            <person name="Birren B."/>
        </authorList>
    </citation>
    <scope>NUCLEOTIDE SEQUENCE [LARGE SCALE GENOMIC DNA]</scope>
    <source>
        <strain evidence="11 12">JP610</strain>
    </source>
</reference>
<comment type="similarity">
    <text evidence="3">Belongs to the complex I NDUFA2 subunit family.</text>
</comment>
<feature type="domain" description="Ribosomal protein/NADH dehydrogenase" evidence="10">
    <location>
        <begin position="1"/>
        <end position="64"/>
    </location>
</feature>
<evidence type="ECO:0000256" key="4">
    <source>
        <dbReference type="ARBA" id="ARBA00022448"/>
    </source>
</evidence>
<keyword evidence="5" id="KW-0679">Respiratory chain</keyword>
<evidence type="ECO:0000256" key="3">
    <source>
        <dbReference type="ARBA" id="ARBA00008939"/>
    </source>
</evidence>
<evidence type="ECO:0000313" key="12">
    <source>
        <dbReference type="Proteomes" id="UP000054560"/>
    </source>
</evidence>
<evidence type="ECO:0000256" key="2">
    <source>
        <dbReference type="ARBA" id="ARBA00004443"/>
    </source>
</evidence>
<evidence type="ECO:0000256" key="1">
    <source>
        <dbReference type="ARBA" id="ARBA00003195"/>
    </source>
</evidence>
<dbReference type="SMART" id="SM00916">
    <property type="entry name" value="L51_S25_CI-B8"/>
    <property type="match status" value="1"/>
</dbReference>
<dbReference type="Gene3D" id="3.40.30.10">
    <property type="entry name" value="Glutaredoxin"/>
    <property type="match status" value="1"/>
</dbReference>
<keyword evidence="7" id="KW-0249">Electron transport</keyword>
<dbReference type="STRING" id="667725.A0A0L0FKD7"/>
<dbReference type="Proteomes" id="UP000054560">
    <property type="component" value="Unassembled WGS sequence"/>
</dbReference>
<keyword evidence="8" id="KW-0496">Mitochondrion</keyword>
<dbReference type="InterPro" id="IPR016464">
    <property type="entry name" value="NADH_Ub_cplx-1_asu_su-2"/>
</dbReference>
<keyword evidence="9" id="KW-0472">Membrane</keyword>
<proteinExistence type="inferred from homology"/>
<accession>A0A0L0FKD7</accession>
<dbReference type="InterPro" id="IPR036249">
    <property type="entry name" value="Thioredoxin-like_sf"/>
</dbReference>
<dbReference type="AlphaFoldDB" id="A0A0L0FKD7"/>
<evidence type="ECO:0000256" key="9">
    <source>
        <dbReference type="ARBA" id="ARBA00023136"/>
    </source>
</evidence>
<evidence type="ECO:0000256" key="6">
    <source>
        <dbReference type="ARBA" id="ARBA00022792"/>
    </source>
</evidence>
<keyword evidence="4" id="KW-0813">Transport</keyword>
<dbReference type="EMBL" id="KQ243081">
    <property type="protein sequence ID" value="KNC76493.1"/>
    <property type="molecule type" value="Genomic_DNA"/>
</dbReference>
<dbReference type="Pfam" id="PF05047">
    <property type="entry name" value="L51_S25_CI-B8"/>
    <property type="match status" value="1"/>
</dbReference>
<comment type="subcellular location">
    <subcellularLocation>
        <location evidence="2">Mitochondrion inner membrane</location>
        <topology evidence="2">Peripheral membrane protein</topology>
        <orientation evidence="2">Matrix side</orientation>
    </subcellularLocation>
</comment>
<evidence type="ECO:0000259" key="10">
    <source>
        <dbReference type="SMART" id="SM00916"/>
    </source>
</evidence>
<sequence length="64" mass="7105">EFIERDYVAIKKANPNFPILVRETSAIDPKVFARYGFGVEKKENLSGMSADEVAKTIESLVKSG</sequence>
<organism evidence="11 12">
    <name type="scientific">Sphaeroforma arctica JP610</name>
    <dbReference type="NCBI Taxonomy" id="667725"/>
    <lineage>
        <taxon>Eukaryota</taxon>
        <taxon>Ichthyosporea</taxon>
        <taxon>Ichthyophonida</taxon>
        <taxon>Sphaeroforma</taxon>
    </lineage>
</organism>
<dbReference type="GO" id="GO:0005743">
    <property type="term" value="C:mitochondrial inner membrane"/>
    <property type="evidence" value="ECO:0007669"/>
    <property type="project" value="UniProtKB-SubCell"/>
</dbReference>
<protein>
    <recommendedName>
        <fullName evidence="10">Ribosomal protein/NADH dehydrogenase domain-containing protein</fullName>
    </recommendedName>
</protein>
<comment type="function">
    <text evidence="1">Accessory subunit of the mitochondrial membrane respiratory chain NADH dehydrogenase (Complex I), that is believed not to be involved in catalysis. Complex I functions in the transfer of electrons from NADH to the respiratory chain. The immediate electron acceptor for the enzyme is believed to be ubiquinone.</text>
</comment>
<dbReference type="SUPFAM" id="SSF52833">
    <property type="entry name" value="Thioredoxin-like"/>
    <property type="match status" value="1"/>
</dbReference>
<dbReference type="PANTHER" id="PTHR12878">
    <property type="entry name" value="NADH-UBIQUINONE OXIDOREDUCTASE B8 SUBUNIT"/>
    <property type="match status" value="1"/>
</dbReference>
<dbReference type="InterPro" id="IPR007741">
    <property type="entry name" value="Ribosomal_mL43/mS25/NADH_DH"/>
</dbReference>
<dbReference type="OrthoDB" id="10250268at2759"/>
<evidence type="ECO:0000313" key="11">
    <source>
        <dbReference type="EMBL" id="KNC76493.1"/>
    </source>
</evidence>
<gene>
    <name evidence="11" type="ORF">SARC_11002</name>
</gene>
<dbReference type="PANTHER" id="PTHR12878:SF0">
    <property type="entry name" value="NADH DEHYDROGENASE [UBIQUINONE] 1 ALPHA SUBCOMPLEX SUBUNIT 2"/>
    <property type="match status" value="1"/>
</dbReference>
<evidence type="ECO:0000256" key="5">
    <source>
        <dbReference type="ARBA" id="ARBA00022660"/>
    </source>
</evidence>
<keyword evidence="12" id="KW-1185">Reference proteome</keyword>
<keyword evidence="6" id="KW-0999">Mitochondrion inner membrane</keyword>
<evidence type="ECO:0000256" key="7">
    <source>
        <dbReference type="ARBA" id="ARBA00022982"/>
    </source>
</evidence>